<feature type="repeat" description="ANK" evidence="3">
    <location>
        <begin position="625"/>
        <end position="657"/>
    </location>
</feature>
<gene>
    <name evidence="7" type="ORF">GMRT_13169</name>
</gene>
<comment type="caution">
    <text evidence="7">The sequence shown here is derived from an EMBL/GenBank/DDBJ whole genome shotgun (WGS) entry which is preliminary data.</text>
</comment>
<evidence type="ECO:0000313" key="8">
    <source>
        <dbReference type="Proteomes" id="UP000315496"/>
    </source>
</evidence>
<feature type="compositionally biased region" description="Polar residues" evidence="5">
    <location>
        <begin position="811"/>
        <end position="827"/>
    </location>
</feature>
<dbReference type="SMART" id="SM00248">
    <property type="entry name" value="ANK"/>
    <property type="match status" value="19"/>
</dbReference>
<feature type="binding site" evidence="4">
    <location>
        <position position="1014"/>
    </location>
    <ligand>
        <name>ATP</name>
        <dbReference type="ChEBI" id="CHEBI:30616"/>
    </ligand>
</feature>
<keyword evidence="3" id="KW-0040">ANK repeat</keyword>
<evidence type="ECO:0000256" key="2">
    <source>
        <dbReference type="ARBA" id="ARBA00022840"/>
    </source>
</evidence>
<evidence type="ECO:0000256" key="4">
    <source>
        <dbReference type="PROSITE-ProRule" id="PRU10141"/>
    </source>
</evidence>
<feature type="repeat" description="ANK" evidence="3">
    <location>
        <begin position="279"/>
        <end position="300"/>
    </location>
</feature>
<keyword evidence="1 4" id="KW-0547">Nucleotide-binding</keyword>
<keyword evidence="7" id="KW-0418">Kinase</keyword>
<feature type="region of interest" description="Disordered" evidence="5">
    <location>
        <begin position="1216"/>
        <end position="1237"/>
    </location>
</feature>
<dbReference type="Proteomes" id="UP000315496">
    <property type="component" value="Chromosome 2"/>
</dbReference>
<dbReference type="PROSITE" id="PS50011">
    <property type="entry name" value="PROTEIN_KINASE_DOM"/>
    <property type="match status" value="1"/>
</dbReference>
<dbReference type="PROSITE" id="PS00107">
    <property type="entry name" value="PROTEIN_KINASE_ATP"/>
    <property type="match status" value="1"/>
</dbReference>
<dbReference type="SMART" id="SM00220">
    <property type="entry name" value="S_TKc"/>
    <property type="match status" value="1"/>
</dbReference>
<dbReference type="GO" id="GO:0005524">
    <property type="term" value="F:ATP binding"/>
    <property type="evidence" value="ECO:0007669"/>
    <property type="project" value="UniProtKB-UniRule"/>
</dbReference>
<organism evidence="7 8">
    <name type="scientific">Giardia muris</name>
    <dbReference type="NCBI Taxonomy" id="5742"/>
    <lineage>
        <taxon>Eukaryota</taxon>
        <taxon>Metamonada</taxon>
        <taxon>Diplomonadida</taxon>
        <taxon>Hexamitidae</taxon>
        <taxon>Giardiinae</taxon>
        <taxon>Giardia</taxon>
    </lineage>
</organism>
<dbReference type="InterPro" id="IPR017441">
    <property type="entry name" value="Protein_kinase_ATP_BS"/>
</dbReference>
<dbReference type="PROSITE" id="PS50088">
    <property type="entry name" value="ANK_REPEAT"/>
    <property type="match status" value="2"/>
</dbReference>
<dbReference type="Gene3D" id="1.10.510.10">
    <property type="entry name" value="Transferase(Phosphotransferase) domain 1"/>
    <property type="match status" value="1"/>
</dbReference>
<feature type="compositionally biased region" description="Basic and acidic residues" evidence="5">
    <location>
        <begin position="760"/>
        <end position="777"/>
    </location>
</feature>
<dbReference type="Pfam" id="PF12796">
    <property type="entry name" value="Ank_2"/>
    <property type="match status" value="5"/>
</dbReference>
<dbReference type="AlphaFoldDB" id="A0A4Z1SXD7"/>
<dbReference type="SUPFAM" id="SSF48403">
    <property type="entry name" value="Ankyrin repeat"/>
    <property type="match status" value="3"/>
</dbReference>
<evidence type="ECO:0000256" key="3">
    <source>
        <dbReference type="PROSITE-ProRule" id="PRU00023"/>
    </source>
</evidence>
<evidence type="ECO:0000256" key="1">
    <source>
        <dbReference type="ARBA" id="ARBA00022741"/>
    </source>
</evidence>
<dbReference type="PROSITE" id="PS00108">
    <property type="entry name" value="PROTEIN_KINASE_ST"/>
    <property type="match status" value="1"/>
</dbReference>
<evidence type="ECO:0000313" key="7">
    <source>
        <dbReference type="EMBL" id="TNJ28188.1"/>
    </source>
</evidence>
<feature type="region of interest" description="Disordered" evidence="5">
    <location>
        <begin position="760"/>
        <end position="831"/>
    </location>
</feature>
<evidence type="ECO:0000256" key="5">
    <source>
        <dbReference type="SAM" id="MobiDB-lite"/>
    </source>
</evidence>
<feature type="compositionally biased region" description="Basic and acidic residues" evidence="5">
    <location>
        <begin position="794"/>
        <end position="810"/>
    </location>
</feature>
<name>A0A4Z1SXD7_GIAMU</name>
<dbReference type="PANTHER" id="PTHR24120">
    <property type="entry name" value="GH07239P"/>
    <property type="match status" value="1"/>
</dbReference>
<dbReference type="Gene3D" id="1.25.40.20">
    <property type="entry name" value="Ankyrin repeat-containing domain"/>
    <property type="match status" value="8"/>
</dbReference>
<sequence length="1237" mass="137841">MSETALMKAAMDGDLEGVKRNLNQVGRKDEDGWTALMFAAWKGHANCISLLEKEIGMWDNWGWTALMLTAFNGKTDCIQLLLSEAGEQATKNSTITLNGNTFTFPSGTTALMMAARGNYPEVIELLLPYEQGLKDSEGHTAQWYANNGDPNRGDFTQVRELLEYEGTERVPPPREECLLVASAVTGDIEGIKKHLDHVGYQDPTGTTALMMAATYGHSDCIPFLEKEIGMQDKGGRTALMWAASECNIDCARLLLSEAGKQTTKNIAINLYGKTVPFPSGTTALMMAAHYNRSEVVKLLLPYEQGLTDSEGHTAKWHANNGDPKRRDFIQVRELLENERSERIPPPPKESVFLRRFATVGDVEGVRKYVSHAGYQDPNGTTALMLAVSYGHSSCISLLEKEIGMQDNDGKTALMKAAMKGHTSCIPLLEKEFAKKDSNGWTALMHAAAKGHSDCIPLLEKEIRMRNKRGWTALMEATFEGHAECIRPLLSEVGKQTTRNCDDFPSGTTALMIAARWGHSDCIPLLKEEIGIQDSDGTTALMKAATKGHANCIPLLKEELGMQNKRGWTALMSAAHNGCTDCIPLLKEEFKVQDNDGKTALMEAAMSGHPNCIPLLEEEIGMQDNDGSTALMWAAFKGHAHCVRLLLSEAGKQTTRNSRFTLYGRTVSFPYKITALMLAAHENRPKIVQLLLSYEQEMEDSEGHTAQWYANNSSKEGDFTQVRQLLENERTERILPPPNPGEMLELRERVNELTTEIESLKKDLSSSKNTLEETKKELSQLNQENSSLKQQLQKANDKAKKYQDMYEDLQKASDQNRALTTEKTTLQEQHSKTTEDLKRALADQKARILALEEENARLRGESLITAVNGEDLKAIRRRLDQAGQKDSSGMTALMHAASRGQTEVVRLLRPLEARLQDGRGWTALMHAVGGGHEECVGLLLLERDLRDGEGRTAEDVANGLPDGKKKITPLLRKKVQLPDLPEELSSFQPTWRLGRGAFGTVFSAWSEDHGNCALKVVEYEEMERTIVDSLRREMGTIPSLEHPHVLRYHRVHDDPDNGTAYLVMEWCSGTLLDEVRGRGERGEPFRDDEVWRCLREMASGLAYLHEKRYVHRDLKPGNVLLSSDGRCVLGDFGLARALGDSSRTKTTAGTLLYMAPEIHREERYDKSVDVWAMGVMGYELCTHALPFRNVVAIIEETPAPSLEGRPSELADLISRMLSKDPKDRPTAREVLEEAVRHQ</sequence>
<keyword evidence="2 4" id="KW-0067">ATP-binding</keyword>
<dbReference type="InterPro" id="IPR036770">
    <property type="entry name" value="Ankyrin_rpt-contain_sf"/>
</dbReference>
<dbReference type="OrthoDB" id="430364at2759"/>
<dbReference type="InterPro" id="IPR011009">
    <property type="entry name" value="Kinase-like_dom_sf"/>
</dbReference>
<feature type="domain" description="Protein kinase" evidence="6">
    <location>
        <begin position="986"/>
        <end position="1237"/>
    </location>
</feature>
<dbReference type="Pfam" id="PF00023">
    <property type="entry name" value="Ank"/>
    <property type="match status" value="4"/>
</dbReference>
<dbReference type="GO" id="GO:0004672">
    <property type="term" value="F:protein kinase activity"/>
    <property type="evidence" value="ECO:0007669"/>
    <property type="project" value="InterPro"/>
</dbReference>
<protein>
    <submittedName>
        <fullName evidence="7">Kinase, NEK</fullName>
    </submittedName>
</protein>
<keyword evidence="7" id="KW-0808">Transferase</keyword>
<dbReference type="PANTHER" id="PTHR24120:SF4">
    <property type="entry name" value="GH07239P"/>
    <property type="match status" value="1"/>
</dbReference>
<dbReference type="VEuPathDB" id="GiardiaDB:GMRT_13169"/>
<accession>A0A4Z1SXD7</accession>
<dbReference type="Pfam" id="PF00069">
    <property type="entry name" value="Pkinase"/>
    <property type="match status" value="1"/>
</dbReference>
<dbReference type="InterPro" id="IPR002110">
    <property type="entry name" value="Ankyrin_rpt"/>
</dbReference>
<evidence type="ECO:0000259" key="6">
    <source>
        <dbReference type="PROSITE" id="PS50011"/>
    </source>
</evidence>
<dbReference type="EMBL" id="VDLU01000002">
    <property type="protein sequence ID" value="TNJ28188.1"/>
    <property type="molecule type" value="Genomic_DNA"/>
</dbReference>
<dbReference type="InterPro" id="IPR008271">
    <property type="entry name" value="Ser/Thr_kinase_AS"/>
</dbReference>
<dbReference type="PROSITE" id="PS50297">
    <property type="entry name" value="ANK_REP_REGION"/>
    <property type="match status" value="1"/>
</dbReference>
<feature type="compositionally biased region" description="Polar residues" evidence="5">
    <location>
        <begin position="778"/>
        <end position="793"/>
    </location>
</feature>
<dbReference type="CDD" id="cd14014">
    <property type="entry name" value="STKc_PknB_like"/>
    <property type="match status" value="1"/>
</dbReference>
<reference evidence="7 8" key="1">
    <citation type="submission" date="2019-05" db="EMBL/GenBank/DDBJ databases">
        <title>The compact genome of Giardia muris reveals important steps in the evolution of intestinal protozoan parasites.</title>
        <authorList>
            <person name="Xu F."/>
            <person name="Jimenez-Gonzalez A."/>
            <person name="Einarsson E."/>
            <person name="Astvaldsson A."/>
            <person name="Peirasmaki D."/>
            <person name="Eckmann L."/>
            <person name="Andersson J.O."/>
            <person name="Svard S.G."/>
            <person name="Jerlstrom-Hultqvist J."/>
        </authorList>
    </citation>
    <scope>NUCLEOTIDE SEQUENCE [LARGE SCALE GENOMIC DNA]</scope>
    <source>
        <strain evidence="7 8">Roberts-Thomson</strain>
    </source>
</reference>
<proteinExistence type="predicted"/>
<dbReference type="InterPro" id="IPR000719">
    <property type="entry name" value="Prot_kinase_dom"/>
</dbReference>
<keyword evidence="8" id="KW-1185">Reference proteome</keyword>
<dbReference type="SUPFAM" id="SSF56112">
    <property type="entry name" value="Protein kinase-like (PK-like)"/>
    <property type="match status" value="1"/>
</dbReference>